<dbReference type="SUPFAM" id="SSF53335">
    <property type="entry name" value="S-adenosyl-L-methionine-dependent methyltransferases"/>
    <property type="match status" value="1"/>
</dbReference>
<name>K8EHU3_9CHLO</name>
<dbReference type="Gene3D" id="3.40.50.150">
    <property type="entry name" value="Vaccinia Virus protein VP39"/>
    <property type="match status" value="1"/>
</dbReference>
<dbReference type="InterPro" id="IPR029063">
    <property type="entry name" value="SAM-dependent_MTases_sf"/>
</dbReference>
<dbReference type="InterPro" id="IPR019410">
    <property type="entry name" value="Methyltransf_16"/>
</dbReference>
<proteinExistence type="predicted"/>
<dbReference type="OrthoDB" id="194386at2759"/>
<reference evidence="1 2" key="1">
    <citation type="submission" date="2011-10" db="EMBL/GenBank/DDBJ databases">
        <authorList>
            <person name="Genoscope - CEA"/>
        </authorList>
    </citation>
    <scope>NUCLEOTIDE SEQUENCE [LARGE SCALE GENOMIC DNA]</scope>
    <source>
        <strain evidence="1 2">RCC 1105</strain>
    </source>
</reference>
<dbReference type="Pfam" id="PF10294">
    <property type="entry name" value="Methyltransf_16"/>
    <property type="match status" value="1"/>
</dbReference>
<dbReference type="GeneID" id="19014257"/>
<keyword evidence="2" id="KW-1185">Reference proteome</keyword>
<dbReference type="KEGG" id="bpg:Bathy08g02780"/>
<dbReference type="RefSeq" id="XP_007511463.1">
    <property type="nucleotide sequence ID" value="XM_007511401.1"/>
</dbReference>
<evidence type="ECO:0000313" key="2">
    <source>
        <dbReference type="Proteomes" id="UP000198341"/>
    </source>
</evidence>
<dbReference type="STRING" id="41875.K8EHU3"/>
<gene>
    <name evidence="1" type="ORF">Bathy08g02780</name>
</gene>
<evidence type="ECO:0000313" key="1">
    <source>
        <dbReference type="EMBL" id="CCO17584.1"/>
    </source>
</evidence>
<accession>K8EHU3</accession>
<protein>
    <submittedName>
        <fullName evidence="1">Uncharacterized protein</fullName>
    </submittedName>
</protein>
<sequence length="342" mass="39226">MLNANNAINEEDIEDPSDHIFERFFEKSSSDAEKKSALQELKSLSFQADKVRWITRHARFSSLIKACCVDEKYNEDVSIVVANCSGDQAKKGRREVYQFGGKFEVALDTVDFQDGGLGCYVYESEKRMCEWFLETRGEETKRDSFRGKRVLELGAGCGLLGLFLAKQEEEVLDGIVVTEYVPSLLNVLEANGKLNGLSNRERFIVKRLLWEEACGMDEREDGSIADGSLSKSLKSNDEEDEMKWMRETLRKPTTDLERFDIVIGSELAYDERIIPPLISVIDMFTKDDGGVVFISVVDRYEKKGVMIECFENEVRKYANLVFEKRVEDGNFHLYRIEKRNTQ</sequence>
<dbReference type="Proteomes" id="UP000198341">
    <property type="component" value="Chromosome 8"/>
</dbReference>
<dbReference type="PANTHER" id="PTHR14614">
    <property type="entry name" value="HEPATOCELLULAR CARCINOMA-ASSOCIATED ANTIGEN"/>
    <property type="match status" value="1"/>
</dbReference>
<organism evidence="1 2">
    <name type="scientific">Bathycoccus prasinos</name>
    <dbReference type="NCBI Taxonomy" id="41875"/>
    <lineage>
        <taxon>Eukaryota</taxon>
        <taxon>Viridiplantae</taxon>
        <taxon>Chlorophyta</taxon>
        <taxon>Mamiellophyceae</taxon>
        <taxon>Mamiellales</taxon>
        <taxon>Bathycoccaceae</taxon>
        <taxon>Bathycoccus</taxon>
    </lineage>
</organism>
<dbReference type="AlphaFoldDB" id="K8EHU3"/>
<dbReference type="EMBL" id="FO082271">
    <property type="protein sequence ID" value="CCO17584.1"/>
    <property type="molecule type" value="Genomic_DNA"/>
</dbReference>